<comment type="caution">
    <text evidence="1">The sequence shown here is derived from an EMBL/GenBank/DDBJ whole genome shotgun (WGS) entry which is preliminary data.</text>
</comment>
<sequence length="47" mass="5586">MKCLLVLVEQNKIIYTLREIADLNTQVIKISDQVVMVLVYIWNHQKK</sequence>
<accession>A0A8S1USW2</accession>
<proteinExistence type="predicted"/>
<name>A0A8S1USW2_PAROT</name>
<dbReference type="EMBL" id="CAJJDP010000048">
    <property type="protein sequence ID" value="CAD8166679.1"/>
    <property type="molecule type" value="Genomic_DNA"/>
</dbReference>
<protein>
    <submittedName>
        <fullName evidence="1">Uncharacterized protein</fullName>
    </submittedName>
</protein>
<dbReference type="Proteomes" id="UP000683925">
    <property type="component" value="Unassembled WGS sequence"/>
</dbReference>
<dbReference type="AlphaFoldDB" id="A0A8S1USW2"/>
<organism evidence="1 2">
    <name type="scientific">Paramecium octaurelia</name>
    <dbReference type="NCBI Taxonomy" id="43137"/>
    <lineage>
        <taxon>Eukaryota</taxon>
        <taxon>Sar</taxon>
        <taxon>Alveolata</taxon>
        <taxon>Ciliophora</taxon>
        <taxon>Intramacronucleata</taxon>
        <taxon>Oligohymenophorea</taxon>
        <taxon>Peniculida</taxon>
        <taxon>Parameciidae</taxon>
        <taxon>Paramecium</taxon>
    </lineage>
</organism>
<gene>
    <name evidence="1" type="ORF">POCTA_138.1.T0480291</name>
</gene>
<evidence type="ECO:0000313" key="1">
    <source>
        <dbReference type="EMBL" id="CAD8166679.1"/>
    </source>
</evidence>
<keyword evidence="2" id="KW-1185">Reference proteome</keyword>
<reference evidence="1" key="1">
    <citation type="submission" date="2021-01" db="EMBL/GenBank/DDBJ databases">
        <authorList>
            <consortium name="Genoscope - CEA"/>
            <person name="William W."/>
        </authorList>
    </citation>
    <scope>NUCLEOTIDE SEQUENCE</scope>
</reference>
<evidence type="ECO:0000313" key="2">
    <source>
        <dbReference type="Proteomes" id="UP000683925"/>
    </source>
</evidence>